<dbReference type="InterPro" id="IPR036570">
    <property type="entry name" value="HORMA_dom_sf"/>
</dbReference>
<organism evidence="2 3">
    <name type="scientific">Mikania micrantha</name>
    <name type="common">bitter vine</name>
    <dbReference type="NCBI Taxonomy" id="192012"/>
    <lineage>
        <taxon>Eukaryota</taxon>
        <taxon>Viridiplantae</taxon>
        <taxon>Streptophyta</taxon>
        <taxon>Embryophyta</taxon>
        <taxon>Tracheophyta</taxon>
        <taxon>Spermatophyta</taxon>
        <taxon>Magnoliopsida</taxon>
        <taxon>eudicotyledons</taxon>
        <taxon>Gunneridae</taxon>
        <taxon>Pentapetalae</taxon>
        <taxon>asterids</taxon>
        <taxon>campanulids</taxon>
        <taxon>Asterales</taxon>
        <taxon>Asteraceae</taxon>
        <taxon>Asteroideae</taxon>
        <taxon>Heliantheae alliance</taxon>
        <taxon>Eupatorieae</taxon>
        <taxon>Mikania</taxon>
    </lineage>
</organism>
<dbReference type="AlphaFoldDB" id="A0A5N6NV76"/>
<comment type="caution">
    <text evidence="2">The sequence shown here is derived from an EMBL/GenBank/DDBJ whole genome shotgun (WGS) entry which is preliminary data.</text>
</comment>
<dbReference type="Pfam" id="PF02301">
    <property type="entry name" value="HORMA"/>
    <property type="match status" value="1"/>
</dbReference>
<sequence length="286" mass="32894">MSYEASSPTRNASMTRLKTTTADDEPFHVVSDIYGKVARRYGRAKTRGAVAFDEPADEFVHGMNDNDNDNERSNRYTSSCGSFEALVLMGRKQDQSPEREKSLLLVEFLEVAITSIVFLKGIYPIGAFERRRYMNLVVHSARHPQLHRYIHDSLNALIPYFQQGMIERVAVIFFKNDDKIPIEKFVLKINVNQSNIEEDADLEASLRSFLIKLSQSESVSKTSSQDWRWEITAYFCSLPSDYGDWWIRTQALQWQQPPLITPIKSINTDAMSLQLYVEHPSLLEPM</sequence>
<dbReference type="EMBL" id="SZYD01000008">
    <property type="protein sequence ID" value="KAD5507586.1"/>
    <property type="molecule type" value="Genomic_DNA"/>
</dbReference>
<protein>
    <recommendedName>
        <fullName evidence="1">HORMA domain-containing protein</fullName>
    </recommendedName>
</protein>
<dbReference type="PROSITE" id="PS50815">
    <property type="entry name" value="HORMA"/>
    <property type="match status" value="1"/>
</dbReference>
<name>A0A5N6NV76_9ASTR</name>
<reference evidence="2 3" key="1">
    <citation type="submission" date="2019-05" db="EMBL/GenBank/DDBJ databases">
        <title>Mikania micrantha, genome provides insights into the molecular mechanism of rapid growth.</title>
        <authorList>
            <person name="Liu B."/>
        </authorList>
    </citation>
    <scope>NUCLEOTIDE SEQUENCE [LARGE SCALE GENOMIC DNA]</scope>
    <source>
        <strain evidence="2">NLD-2019</strain>
        <tissue evidence="2">Leaf</tissue>
    </source>
</reference>
<dbReference type="PANTHER" id="PTHR11842:SF10">
    <property type="entry name" value="MITOTIC SPINDLE ASSEMBLY CHECKPOINT PROTEIN MAD2B"/>
    <property type="match status" value="1"/>
</dbReference>
<gene>
    <name evidence="2" type="ORF">E3N88_15289</name>
</gene>
<accession>A0A5N6NV76</accession>
<dbReference type="InterPro" id="IPR045091">
    <property type="entry name" value="Mad2-like"/>
</dbReference>
<dbReference type="PANTHER" id="PTHR11842">
    <property type="entry name" value="MITOTIC SPINDLE ASSEMBLY CHECKPOINT PROTEIN MAD2"/>
    <property type="match status" value="1"/>
</dbReference>
<proteinExistence type="predicted"/>
<keyword evidence="3" id="KW-1185">Reference proteome</keyword>
<evidence type="ECO:0000259" key="1">
    <source>
        <dbReference type="PROSITE" id="PS50815"/>
    </source>
</evidence>
<dbReference type="GO" id="GO:0016035">
    <property type="term" value="C:zeta DNA polymerase complex"/>
    <property type="evidence" value="ECO:0007669"/>
    <property type="project" value="TreeGrafter"/>
</dbReference>
<dbReference type="Gene3D" id="3.30.900.10">
    <property type="entry name" value="HORMA domain"/>
    <property type="match status" value="1"/>
</dbReference>
<evidence type="ECO:0000313" key="3">
    <source>
        <dbReference type="Proteomes" id="UP000326396"/>
    </source>
</evidence>
<feature type="domain" description="HORMA" evidence="1">
    <location>
        <begin position="99"/>
        <end position="277"/>
    </location>
</feature>
<dbReference type="OrthoDB" id="21254at2759"/>
<dbReference type="SUPFAM" id="SSF56019">
    <property type="entry name" value="The spindle assembly checkpoint protein mad2"/>
    <property type="match status" value="1"/>
</dbReference>
<evidence type="ECO:0000313" key="2">
    <source>
        <dbReference type="EMBL" id="KAD5507586.1"/>
    </source>
</evidence>
<dbReference type="InterPro" id="IPR003511">
    <property type="entry name" value="HORMA_dom"/>
</dbReference>
<dbReference type="Proteomes" id="UP000326396">
    <property type="component" value="Linkage Group LG16"/>
</dbReference>